<feature type="domain" description="Deacetylase sirtuin-type" evidence="5">
    <location>
        <begin position="2"/>
        <end position="256"/>
    </location>
</feature>
<evidence type="ECO:0000259" key="5">
    <source>
        <dbReference type="PROSITE" id="PS50305"/>
    </source>
</evidence>
<accession>A0A419ENQ1</accession>
<dbReference type="CDD" id="cd01407">
    <property type="entry name" value="SIR2-fam"/>
    <property type="match status" value="1"/>
</dbReference>
<dbReference type="PANTHER" id="PTHR11085:SF4">
    <property type="entry name" value="NAD-DEPENDENT PROTEIN DEACYLASE"/>
    <property type="match status" value="1"/>
</dbReference>
<dbReference type="GO" id="GO:0017136">
    <property type="term" value="F:histone deacetylase activity, NAD-dependent"/>
    <property type="evidence" value="ECO:0007669"/>
    <property type="project" value="TreeGrafter"/>
</dbReference>
<dbReference type="InterPro" id="IPR026591">
    <property type="entry name" value="Sirtuin_cat_small_dom_sf"/>
</dbReference>
<evidence type="ECO:0000313" key="6">
    <source>
        <dbReference type="EMBL" id="RJP64480.1"/>
    </source>
</evidence>
<feature type="binding site" evidence="4">
    <location>
        <position position="158"/>
    </location>
    <ligand>
        <name>Zn(2+)</name>
        <dbReference type="ChEBI" id="CHEBI:29105"/>
    </ligand>
</feature>
<dbReference type="SUPFAM" id="SSF52467">
    <property type="entry name" value="DHS-like NAD/FAD-binding domain"/>
    <property type="match status" value="1"/>
</dbReference>
<organism evidence="6 7">
    <name type="scientific">Candidatus Abyssobacteria bacterium SURF_17</name>
    <dbReference type="NCBI Taxonomy" id="2093361"/>
    <lineage>
        <taxon>Bacteria</taxon>
        <taxon>Pseudomonadati</taxon>
        <taxon>Candidatus Hydrogenedentota</taxon>
        <taxon>Candidatus Abyssobacteria</taxon>
    </lineage>
</organism>
<sequence>MTSQMEIPINQAADIIVSARKVVVFTGAGVSTESGIPDFRSPGGIWTKYQPILFQDFMSSEEMRRESWRRGKETYHLFADVEPNPAHRAVVELERLGKLDCVITQNIDNLHQKAGSSPDLVIELHGTAMYVLCMECGKRWPRAEIQKWLEEGVEIPYCDECGGIMKSATVSFGQAMPEKETMEAQLRSQRAEVFIVVGSSLVVYPAAHMPMVAKQSGAKLIIINLAETSFDMYADVLIRGKAGDVMQRLVERVKTKVGTKR</sequence>
<evidence type="ECO:0000256" key="3">
    <source>
        <dbReference type="ARBA" id="ARBA00023027"/>
    </source>
</evidence>
<name>A0A419ENQ1_9BACT</name>
<feature type="binding site" evidence="4">
    <location>
        <position position="133"/>
    </location>
    <ligand>
        <name>Zn(2+)</name>
        <dbReference type="ChEBI" id="CHEBI:29105"/>
    </ligand>
</feature>
<dbReference type="Gene3D" id="3.40.50.1220">
    <property type="entry name" value="TPP-binding domain"/>
    <property type="match status" value="1"/>
</dbReference>
<dbReference type="Pfam" id="PF02146">
    <property type="entry name" value="SIR2"/>
    <property type="match status" value="1"/>
</dbReference>
<evidence type="ECO:0000256" key="1">
    <source>
        <dbReference type="ARBA" id="ARBA00012928"/>
    </source>
</evidence>
<dbReference type="GO" id="GO:0046872">
    <property type="term" value="F:metal ion binding"/>
    <property type="evidence" value="ECO:0007669"/>
    <property type="project" value="UniProtKB-KW"/>
</dbReference>
<dbReference type="InterPro" id="IPR029035">
    <property type="entry name" value="DHS-like_NAD/FAD-binding_dom"/>
</dbReference>
<protein>
    <recommendedName>
        <fullName evidence="1">protein acetyllysine N-acetyltransferase</fullName>
        <ecNumber evidence="1">2.3.1.286</ecNumber>
    </recommendedName>
</protein>
<evidence type="ECO:0000313" key="7">
    <source>
        <dbReference type="Proteomes" id="UP000285961"/>
    </source>
</evidence>
<dbReference type="EC" id="2.3.1.286" evidence="1"/>
<feature type="binding site" evidence="4">
    <location>
        <position position="136"/>
    </location>
    <ligand>
        <name>Zn(2+)</name>
        <dbReference type="ChEBI" id="CHEBI:29105"/>
    </ligand>
</feature>
<gene>
    <name evidence="6" type="ORF">C4532_19190</name>
</gene>
<dbReference type="PANTHER" id="PTHR11085">
    <property type="entry name" value="NAD-DEPENDENT PROTEIN DEACYLASE SIRTUIN-5, MITOCHONDRIAL-RELATED"/>
    <property type="match status" value="1"/>
</dbReference>
<keyword evidence="4" id="KW-0862">Zinc</keyword>
<dbReference type="InterPro" id="IPR050134">
    <property type="entry name" value="NAD-dep_sirtuin_deacylases"/>
</dbReference>
<dbReference type="InterPro" id="IPR003000">
    <property type="entry name" value="Sirtuin"/>
</dbReference>
<keyword evidence="4" id="KW-0479">Metal-binding</keyword>
<evidence type="ECO:0000256" key="4">
    <source>
        <dbReference type="PROSITE-ProRule" id="PRU00236"/>
    </source>
</evidence>
<evidence type="ECO:0000256" key="2">
    <source>
        <dbReference type="ARBA" id="ARBA00022679"/>
    </source>
</evidence>
<feature type="active site" description="Proton acceptor" evidence="4">
    <location>
        <position position="125"/>
    </location>
</feature>
<dbReference type="NCBIfam" id="NF001753">
    <property type="entry name" value="PRK00481.1-3"/>
    <property type="match status" value="1"/>
</dbReference>
<dbReference type="EMBL" id="QZKI01000139">
    <property type="protein sequence ID" value="RJP64480.1"/>
    <property type="molecule type" value="Genomic_DNA"/>
</dbReference>
<dbReference type="Proteomes" id="UP000285961">
    <property type="component" value="Unassembled WGS sequence"/>
</dbReference>
<dbReference type="InterPro" id="IPR026590">
    <property type="entry name" value="Ssirtuin_cat_dom"/>
</dbReference>
<reference evidence="6 7" key="1">
    <citation type="journal article" date="2017" name="ISME J.">
        <title>Energy and carbon metabolisms in a deep terrestrial subsurface fluid microbial community.</title>
        <authorList>
            <person name="Momper L."/>
            <person name="Jungbluth S.P."/>
            <person name="Lee M.D."/>
            <person name="Amend J.P."/>
        </authorList>
    </citation>
    <scope>NUCLEOTIDE SEQUENCE [LARGE SCALE GENOMIC DNA]</scope>
    <source>
        <strain evidence="6">SURF_17</strain>
    </source>
</reference>
<keyword evidence="3" id="KW-0520">NAD</keyword>
<dbReference type="GO" id="GO:0070403">
    <property type="term" value="F:NAD+ binding"/>
    <property type="evidence" value="ECO:0007669"/>
    <property type="project" value="InterPro"/>
</dbReference>
<comment type="caution">
    <text evidence="6">The sequence shown here is derived from an EMBL/GenBank/DDBJ whole genome shotgun (WGS) entry which is preliminary data.</text>
</comment>
<dbReference type="PROSITE" id="PS50305">
    <property type="entry name" value="SIRTUIN"/>
    <property type="match status" value="1"/>
</dbReference>
<dbReference type="Gene3D" id="3.30.1600.10">
    <property type="entry name" value="SIR2/SIRT2 'Small Domain"/>
    <property type="match status" value="1"/>
</dbReference>
<proteinExistence type="predicted"/>
<feature type="binding site" evidence="4">
    <location>
        <position position="161"/>
    </location>
    <ligand>
        <name>Zn(2+)</name>
        <dbReference type="ChEBI" id="CHEBI:29105"/>
    </ligand>
</feature>
<dbReference type="AlphaFoldDB" id="A0A419ENQ1"/>
<keyword evidence="2" id="KW-0808">Transferase</keyword>